<dbReference type="InterPro" id="IPR001841">
    <property type="entry name" value="Znf_RING"/>
</dbReference>
<gene>
    <name evidence="1" type="ORF">V6N11_046226</name>
</gene>
<name>A0ABR1ZLN0_9ROSI</name>
<dbReference type="InterPro" id="IPR017907">
    <property type="entry name" value="Znf_RING_CS"/>
</dbReference>
<organism evidence="1 2">
    <name type="scientific">Hibiscus sabdariffa</name>
    <name type="common">roselle</name>
    <dbReference type="NCBI Taxonomy" id="183260"/>
    <lineage>
        <taxon>Eukaryota</taxon>
        <taxon>Viridiplantae</taxon>
        <taxon>Streptophyta</taxon>
        <taxon>Embryophyta</taxon>
        <taxon>Tracheophyta</taxon>
        <taxon>Spermatophyta</taxon>
        <taxon>Magnoliopsida</taxon>
        <taxon>eudicotyledons</taxon>
        <taxon>Gunneridae</taxon>
        <taxon>Pentapetalae</taxon>
        <taxon>rosids</taxon>
        <taxon>malvids</taxon>
        <taxon>Malvales</taxon>
        <taxon>Malvaceae</taxon>
        <taxon>Malvoideae</taxon>
        <taxon>Hibiscus</taxon>
    </lineage>
</organism>
<proteinExistence type="predicted"/>
<dbReference type="SUPFAM" id="SSF57850">
    <property type="entry name" value="RING/U-box"/>
    <property type="match status" value="1"/>
</dbReference>
<dbReference type="PANTHER" id="PTHR12313">
    <property type="entry name" value="E3 UBIQUITIN-PROTEIN LIGASE RNF5-RELATED"/>
    <property type="match status" value="1"/>
</dbReference>
<dbReference type="InterPro" id="IPR045103">
    <property type="entry name" value="RNF5/RNF185-like"/>
</dbReference>
<dbReference type="Pfam" id="PF00097">
    <property type="entry name" value="zf-C3HC4"/>
    <property type="match status" value="1"/>
</dbReference>
<accession>A0ABR1ZLN0</accession>
<dbReference type="PROSITE" id="PS00518">
    <property type="entry name" value="ZF_RING_1"/>
    <property type="match status" value="1"/>
</dbReference>
<dbReference type="Gene3D" id="3.30.40.10">
    <property type="entry name" value="Zinc/RING finger domain, C3HC4 (zinc finger)"/>
    <property type="match status" value="1"/>
</dbReference>
<dbReference type="InterPro" id="IPR013083">
    <property type="entry name" value="Znf_RING/FYVE/PHD"/>
</dbReference>
<evidence type="ECO:0000313" key="1">
    <source>
        <dbReference type="EMBL" id="KAK8481519.1"/>
    </source>
</evidence>
<dbReference type="Proteomes" id="UP001396334">
    <property type="component" value="Unassembled WGS sequence"/>
</dbReference>
<reference evidence="1 2" key="1">
    <citation type="journal article" date="2024" name="G3 (Bethesda)">
        <title>Genome assembly of Hibiscus sabdariffa L. provides insights into metabolisms of medicinal natural products.</title>
        <authorList>
            <person name="Kim T."/>
        </authorList>
    </citation>
    <scope>NUCLEOTIDE SEQUENCE [LARGE SCALE GENOMIC DNA]</scope>
    <source>
        <strain evidence="1">TK-2024</strain>
        <tissue evidence="1">Old leaves</tissue>
    </source>
</reference>
<protein>
    <submittedName>
        <fullName evidence="1">Uncharacterized protein</fullName>
    </submittedName>
</protein>
<dbReference type="InterPro" id="IPR018957">
    <property type="entry name" value="Znf_C3HC4_RING-type"/>
</dbReference>
<evidence type="ECO:0000313" key="2">
    <source>
        <dbReference type="Proteomes" id="UP001396334"/>
    </source>
</evidence>
<dbReference type="EMBL" id="JBBPBN010000898">
    <property type="protein sequence ID" value="KAK8481519.1"/>
    <property type="molecule type" value="Genomic_DNA"/>
</dbReference>
<dbReference type="SMART" id="SM00184">
    <property type="entry name" value="RING"/>
    <property type="match status" value="1"/>
</dbReference>
<sequence>MATAQFVEQAGVRNQLPDGKSSMEKWMNSLEAVTGSDDDSSAGFDCNICLDTVQDPVVTLCGHIYCWPCIYKWLQLQSDPAENQDQKLPQCPVCKAEVSDTTLVPLYGRGLSKASKSKAPQLGIVIPKRPLGPDLGTPRTPRTPSTPQFAHQIHHTNYPQVHTYPPSPMRSPGGTYSYQPQVYDYPSSPMLTPGGTTMNASDPAMRIFREMVHARAFGDSISNLYAYPNSYNLVGSTSPRIRRYIMQADMSLNRFSFFLFCCLLICLLLF</sequence>
<comment type="caution">
    <text evidence="1">The sequence shown here is derived from an EMBL/GenBank/DDBJ whole genome shotgun (WGS) entry which is preliminary data.</text>
</comment>
<keyword evidence="2" id="KW-1185">Reference proteome</keyword>
<dbReference type="CDD" id="cd16745">
    <property type="entry name" value="RING-HC_AtRMA-like"/>
    <property type="match status" value="1"/>
</dbReference>
<dbReference type="PROSITE" id="PS50089">
    <property type="entry name" value="ZF_RING_2"/>
    <property type="match status" value="1"/>
</dbReference>